<keyword evidence="1" id="KW-0732">Signal</keyword>
<feature type="chain" id="PRO_5042466671" description="Lipoprotein" evidence="1">
    <location>
        <begin position="26"/>
        <end position="92"/>
    </location>
</feature>
<gene>
    <name evidence="2" type="ORF">B0T25DRAFT_551594</name>
</gene>
<accession>A0AAJ0HBH4</accession>
<sequence length="92" mass="10308">MFLRRSGRAHWMRRARWILAQTVLAVPFSTAGCMALADPSPPPSPPARASGLFPPRKLQTADCGIPFRSLSLPSAQSCYMEGREYHNYIRCE</sequence>
<proteinExistence type="predicted"/>
<organism evidence="2 3">
    <name type="scientific">Lasiosphaeria hispida</name>
    <dbReference type="NCBI Taxonomy" id="260671"/>
    <lineage>
        <taxon>Eukaryota</taxon>
        <taxon>Fungi</taxon>
        <taxon>Dikarya</taxon>
        <taxon>Ascomycota</taxon>
        <taxon>Pezizomycotina</taxon>
        <taxon>Sordariomycetes</taxon>
        <taxon>Sordariomycetidae</taxon>
        <taxon>Sordariales</taxon>
        <taxon>Lasiosphaeriaceae</taxon>
        <taxon>Lasiosphaeria</taxon>
    </lineage>
</organism>
<evidence type="ECO:0000313" key="2">
    <source>
        <dbReference type="EMBL" id="KAK3346270.1"/>
    </source>
</evidence>
<reference evidence="2" key="2">
    <citation type="submission" date="2023-06" db="EMBL/GenBank/DDBJ databases">
        <authorList>
            <consortium name="Lawrence Berkeley National Laboratory"/>
            <person name="Haridas S."/>
            <person name="Hensen N."/>
            <person name="Bonometti L."/>
            <person name="Westerberg I."/>
            <person name="Brannstrom I.O."/>
            <person name="Guillou S."/>
            <person name="Cros-Aarteil S."/>
            <person name="Calhoun S."/>
            <person name="Kuo A."/>
            <person name="Mondo S."/>
            <person name="Pangilinan J."/>
            <person name="Riley R."/>
            <person name="Labutti K."/>
            <person name="Andreopoulos B."/>
            <person name="Lipzen A."/>
            <person name="Chen C."/>
            <person name="Yanf M."/>
            <person name="Daum C."/>
            <person name="Ng V."/>
            <person name="Clum A."/>
            <person name="Steindorff A."/>
            <person name="Ohm R."/>
            <person name="Martin F."/>
            <person name="Silar P."/>
            <person name="Natvig D."/>
            <person name="Lalanne C."/>
            <person name="Gautier V."/>
            <person name="Ament-Velasquez S.L."/>
            <person name="Kruys A."/>
            <person name="Hutchinson M.I."/>
            <person name="Powell A.J."/>
            <person name="Barry K."/>
            <person name="Miller A.N."/>
            <person name="Grigoriev I.V."/>
            <person name="Debuchy R."/>
            <person name="Gladieux P."/>
            <person name="Thoren M.H."/>
            <person name="Johannesson H."/>
        </authorList>
    </citation>
    <scope>NUCLEOTIDE SEQUENCE</scope>
    <source>
        <strain evidence="2">CBS 955.72</strain>
    </source>
</reference>
<comment type="caution">
    <text evidence="2">The sequence shown here is derived from an EMBL/GenBank/DDBJ whole genome shotgun (WGS) entry which is preliminary data.</text>
</comment>
<reference evidence="2" key="1">
    <citation type="journal article" date="2023" name="Mol. Phylogenet. Evol.">
        <title>Genome-scale phylogeny and comparative genomics of the fungal order Sordariales.</title>
        <authorList>
            <person name="Hensen N."/>
            <person name="Bonometti L."/>
            <person name="Westerberg I."/>
            <person name="Brannstrom I.O."/>
            <person name="Guillou S."/>
            <person name="Cros-Aarteil S."/>
            <person name="Calhoun S."/>
            <person name="Haridas S."/>
            <person name="Kuo A."/>
            <person name="Mondo S."/>
            <person name="Pangilinan J."/>
            <person name="Riley R."/>
            <person name="LaButti K."/>
            <person name="Andreopoulos B."/>
            <person name="Lipzen A."/>
            <person name="Chen C."/>
            <person name="Yan M."/>
            <person name="Daum C."/>
            <person name="Ng V."/>
            <person name="Clum A."/>
            <person name="Steindorff A."/>
            <person name="Ohm R.A."/>
            <person name="Martin F."/>
            <person name="Silar P."/>
            <person name="Natvig D.O."/>
            <person name="Lalanne C."/>
            <person name="Gautier V."/>
            <person name="Ament-Velasquez S.L."/>
            <person name="Kruys A."/>
            <person name="Hutchinson M.I."/>
            <person name="Powell A.J."/>
            <person name="Barry K."/>
            <person name="Miller A.N."/>
            <person name="Grigoriev I.V."/>
            <person name="Debuchy R."/>
            <person name="Gladieux P."/>
            <person name="Hiltunen Thoren M."/>
            <person name="Johannesson H."/>
        </authorList>
    </citation>
    <scope>NUCLEOTIDE SEQUENCE</scope>
    <source>
        <strain evidence="2">CBS 955.72</strain>
    </source>
</reference>
<keyword evidence="3" id="KW-1185">Reference proteome</keyword>
<protein>
    <recommendedName>
        <fullName evidence="4">Lipoprotein</fullName>
    </recommendedName>
</protein>
<evidence type="ECO:0000256" key="1">
    <source>
        <dbReference type="SAM" id="SignalP"/>
    </source>
</evidence>
<dbReference type="AlphaFoldDB" id="A0AAJ0HBH4"/>
<feature type="signal peptide" evidence="1">
    <location>
        <begin position="1"/>
        <end position="25"/>
    </location>
</feature>
<dbReference type="EMBL" id="JAUIQD010000006">
    <property type="protein sequence ID" value="KAK3346270.1"/>
    <property type="molecule type" value="Genomic_DNA"/>
</dbReference>
<dbReference type="PROSITE" id="PS51257">
    <property type="entry name" value="PROKAR_LIPOPROTEIN"/>
    <property type="match status" value="1"/>
</dbReference>
<evidence type="ECO:0000313" key="3">
    <source>
        <dbReference type="Proteomes" id="UP001275084"/>
    </source>
</evidence>
<evidence type="ECO:0008006" key="4">
    <source>
        <dbReference type="Google" id="ProtNLM"/>
    </source>
</evidence>
<dbReference type="Proteomes" id="UP001275084">
    <property type="component" value="Unassembled WGS sequence"/>
</dbReference>
<name>A0AAJ0HBH4_9PEZI</name>